<protein>
    <recommendedName>
        <fullName evidence="3">Nudix hydrolase domain-containing protein</fullName>
    </recommendedName>
</protein>
<accession>A0A1G2IG86</accession>
<gene>
    <name evidence="1" type="ORF">A2908_04165</name>
</gene>
<proteinExistence type="predicted"/>
<evidence type="ECO:0000313" key="2">
    <source>
        <dbReference type="Proteomes" id="UP000176774"/>
    </source>
</evidence>
<evidence type="ECO:0008006" key="3">
    <source>
        <dbReference type="Google" id="ProtNLM"/>
    </source>
</evidence>
<comment type="caution">
    <text evidence="1">The sequence shown here is derived from an EMBL/GenBank/DDBJ whole genome shotgun (WGS) entry which is preliminary data.</text>
</comment>
<name>A0A1G2IG86_9BACT</name>
<organism evidence="1 2">
    <name type="scientific">Candidatus Staskawiczbacteria bacterium RIFCSPLOWO2_01_FULL_38_12b</name>
    <dbReference type="NCBI Taxonomy" id="1802214"/>
    <lineage>
        <taxon>Bacteria</taxon>
        <taxon>Candidatus Staskawicziibacteriota</taxon>
    </lineage>
</organism>
<evidence type="ECO:0000313" key="1">
    <source>
        <dbReference type="EMBL" id="OGZ73440.1"/>
    </source>
</evidence>
<dbReference type="STRING" id="1802214.A2908_04165"/>
<sequence length="205" mass="23850">MNKDDEKVLVVSADIIFKKGRWQGLKQENLEYYIDLIKNNYQFKRRGDVETDPSWQQIIPYIIFNFQDTFFIYKYLPKAGEQRLVDTYQIGVGGHINEIDINGAKDMLQEGMMREWNEEVNYGGNFLEQKLVGILNDDSKPVEAVHLGLVYSFVGDSPEISIKETDKMAGQMVDLKDIGEKIKNNNGVWIKIVYRDYLSKLHDQK</sequence>
<dbReference type="AlphaFoldDB" id="A0A1G2IG86"/>
<dbReference type="Proteomes" id="UP000176774">
    <property type="component" value="Unassembled WGS sequence"/>
</dbReference>
<dbReference type="EMBL" id="MHPA01000012">
    <property type="protein sequence ID" value="OGZ73440.1"/>
    <property type="molecule type" value="Genomic_DNA"/>
</dbReference>
<reference evidence="1 2" key="1">
    <citation type="journal article" date="2016" name="Nat. Commun.">
        <title>Thousands of microbial genomes shed light on interconnected biogeochemical processes in an aquifer system.</title>
        <authorList>
            <person name="Anantharaman K."/>
            <person name="Brown C.T."/>
            <person name="Hug L.A."/>
            <person name="Sharon I."/>
            <person name="Castelle C.J."/>
            <person name="Probst A.J."/>
            <person name="Thomas B.C."/>
            <person name="Singh A."/>
            <person name="Wilkins M.J."/>
            <person name="Karaoz U."/>
            <person name="Brodie E.L."/>
            <person name="Williams K.H."/>
            <person name="Hubbard S.S."/>
            <person name="Banfield J.F."/>
        </authorList>
    </citation>
    <scope>NUCLEOTIDE SEQUENCE [LARGE SCALE GENOMIC DNA]</scope>
</reference>
<dbReference type="Gene3D" id="3.90.79.10">
    <property type="entry name" value="Nucleoside Triphosphate Pyrophosphohydrolase"/>
    <property type="match status" value="1"/>
</dbReference>